<evidence type="ECO:0000313" key="3">
    <source>
        <dbReference type="Proteomes" id="UP000244926"/>
    </source>
</evidence>
<evidence type="ECO:0000313" key="2">
    <source>
        <dbReference type="EMBL" id="SPN73604.1"/>
    </source>
</evidence>
<keyword evidence="1" id="KW-0812">Transmembrane</keyword>
<reference evidence="3" key="1">
    <citation type="submission" date="2017-11" db="EMBL/GenBank/DDBJ databases">
        <authorList>
            <person name="Seth-Smith MB H."/>
        </authorList>
    </citation>
    <scope>NUCLEOTIDE SEQUENCE [LARGE SCALE GENOMIC DNA]</scope>
</reference>
<keyword evidence="1" id="KW-1133">Transmembrane helix</keyword>
<evidence type="ECO:0000256" key="1">
    <source>
        <dbReference type="SAM" id="Phobius"/>
    </source>
</evidence>
<keyword evidence="3" id="KW-1185">Reference proteome</keyword>
<dbReference type="Proteomes" id="UP000244926">
    <property type="component" value="Chromosome I"/>
</dbReference>
<keyword evidence="1" id="KW-0472">Membrane</keyword>
<dbReference type="EMBL" id="LT993738">
    <property type="protein sequence ID" value="SPN73604.1"/>
    <property type="molecule type" value="Genomic_DNA"/>
</dbReference>
<feature type="transmembrane region" description="Helical" evidence="1">
    <location>
        <begin position="61"/>
        <end position="87"/>
    </location>
</feature>
<dbReference type="OrthoDB" id="17204at2"/>
<dbReference type="AlphaFoldDB" id="A0A2R8FB20"/>
<gene>
    <name evidence="2" type="ORF">C10C_0437</name>
</gene>
<protein>
    <submittedName>
        <fullName evidence="2">Uncharacterized protein</fullName>
    </submittedName>
</protein>
<organism evidence="2 3">
    <name type="scientific">Chlamydia serpentis</name>
    <dbReference type="NCBI Taxonomy" id="1967782"/>
    <lineage>
        <taxon>Bacteria</taxon>
        <taxon>Pseudomonadati</taxon>
        <taxon>Chlamydiota</taxon>
        <taxon>Chlamydiia</taxon>
        <taxon>Chlamydiales</taxon>
        <taxon>Chlamydiaceae</taxon>
        <taxon>Chlamydia/Chlamydophila group</taxon>
        <taxon>Chlamydia</taxon>
    </lineage>
</organism>
<sequence length="543" mass="61951">MVGSFPLTSSNIGEALSRHEKSIERASERTSRMYYAALILGALSCLIFIAMIVIFPQVGLWAIALGCSVGCLLLGLAIVFAVSALVLGKTLGPSPEPIPKIPVKKEWTSLHESLGNYFWRIELASLFLLDYLPESLVVYSQDRSLDIDRTLKNILELEPLSTTLLLLKKDCVHINIILHLVRQWNLQEIELNSEVTQCAEELLQFLIEEQYYSEDLLQLARYGDALKTSSPLLDWATSGRFCVNEDEQTFTYRQEECSPEVALFQFDLLLSLENPDRLFLKDSFLTYIWSSSFFEAFLRRHLASLVERLPGQEIDVLAYERKIEGFLSRYLKKLDTISSFSLDWGHSFVEGARCYKSAEQRLEKLFVDFSSAILAMRRLFEKYTSIKVEKAKIKEQLIMGREMIQNEGAFYCSLYQYPLSYFIDWATLLESIHKGGISEEDQPDYAVCLRGLDSMLSFFGERFKLGRKAFANPRAVLSEQQGIILVNSLATQGMSFQGLKSLMYLISLPERIWLGALPLFESSSVSSSLYDQLKEFLDDSRRS</sequence>
<name>A0A2R8FB20_9CHLA</name>
<proteinExistence type="predicted"/>
<dbReference type="KEGG" id="csee:C10C_0437"/>
<feature type="transmembrane region" description="Helical" evidence="1">
    <location>
        <begin position="33"/>
        <end position="55"/>
    </location>
</feature>
<accession>A0A2R8FB20</accession>
<dbReference type="RefSeq" id="WP_108896562.1">
    <property type="nucleotide sequence ID" value="NZ_LT993738.1"/>
</dbReference>